<evidence type="ECO:0000256" key="2">
    <source>
        <dbReference type="SAM" id="Phobius"/>
    </source>
</evidence>
<feature type="compositionally biased region" description="Polar residues" evidence="1">
    <location>
        <begin position="207"/>
        <end position="217"/>
    </location>
</feature>
<organism evidence="4 5">
    <name type="scientific">Strongylocentrotus purpuratus</name>
    <name type="common">Purple sea urchin</name>
    <dbReference type="NCBI Taxonomy" id="7668"/>
    <lineage>
        <taxon>Eukaryota</taxon>
        <taxon>Metazoa</taxon>
        <taxon>Echinodermata</taxon>
        <taxon>Eleutherozoa</taxon>
        <taxon>Echinozoa</taxon>
        <taxon>Echinoidea</taxon>
        <taxon>Euechinoidea</taxon>
        <taxon>Echinacea</taxon>
        <taxon>Camarodonta</taxon>
        <taxon>Echinidea</taxon>
        <taxon>Strongylocentrotidae</taxon>
        <taxon>Strongylocentrotus</taxon>
    </lineage>
</organism>
<dbReference type="InParanoid" id="A0A7M7HFG1"/>
<feature type="chain" id="PRO_5029833862" evidence="3">
    <location>
        <begin position="20"/>
        <end position="494"/>
    </location>
</feature>
<protein>
    <submittedName>
        <fullName evidence="4">Uncharacterized protein</fullName>
    </submittedName>
</protein>
<accession>A0A7M7HFG1</accession>
<dbReference type="Proteomes" id="UP000007110">
    <property type="component" value="Unassembled WGS sequence"/>
</dbReference>
<feature type="compositionally biased region" description="Basic and acidic residues" evidence="1">
    <location>
        <begin position="371"/>
        <end position="384"/>
    </location>
</feature>
<dbReference type="KEGG" id="spu:105437442"/>
<keyword evidence="2" id="KW-0472">Membrane</keyword>
<evidence type="ECO:0000313" key="4">
    <source>
        <dbReference type="EnsemblMetazoa" id="XP_011662336"/>
    </source>
</evidence>
<keyword evidence="3" id="KW-0732">Signal</keyword>
<feature type="region of interest" description="Disordered" evidence="1">
    <location>
        <begin position="207"/>
        <end position="240"/>
    </location>
</feature>
<name>A0A7M7HFG1_STRPU</name>
<dbReference type="GeneID" id="105437442"/>
<feature type="transmembrane region" description="Helical" evidence="2">
    <location>
        <begin position="438"/>
        <end position="463"/>
    </location>
</feature>
<keyword evidence="2" id="KW-1133">Transmembrane helix</keyword>
<reference evidence="5" key="1">
    <citation type="submission" date="2015-02" db="EMBL/GenBank/DDBJ databases">
        <title>Genome sequencing for Strongylocentrotus purpuratus.</title>
        <authorList>
            <person name="Murali S."/>
            <person name="Liu Y."/>
            <person name="Vee V."/>
            <person name="English A."/>
            <person name="Wang M."/>
            <person name="Skinner E."/>
            <person name="Han Y."/>
            <person name="Muzny D.M."/>
            <person name="Worley K.C."/>
            <person name="Gibbs R.A."/>
        </authorList>
    </citation>
    <scope>NUCLEOTIDE SEQUENCE</scope>
</reference>
<feature type="region of interest" description="Disordered" evidence="1">
    <location>
        <begin position="371"/>
        <end position="393"/>
    </location>
</feature>
<feature type="signal peptide" evidence="3">
    <location>
        <begin position="1"/>
        <end position="19"/>
    </location>
</feature>
<dbReference type="EnsemblMetazoa" id="XM_011664034">
    <property type="protein sequence ID" value="XP_011662336"/>
    <property type="gene ID" value="LOC105437442"/>
</dbReference>
<dbReference type="OrthoDB" id="10203119at2759"/>
<keyword evidence="2" id="KW-0812">Transmembrane</keyword>
<feature type="region of interest" description="Disordered" evidence="1">
    <location>
        <begin position="277"/>
        <end position="301"/>
    </location>
</feature>
<sequence length="494" mass="53961">MKVLLVGLLYVCIITDIAAQLSDEVKIPEGIKNDTISPDAWIDIFSKLSEVMHDQKEPDADIIPETNQTNPDKPIDDQTVNDDGSDNGFEIATTVVYEEVTVTDISSLDVEGDGITALSQSETVSPAINVQNDDGSIDSATQLSTSNVETVMSQSLPFLDPNMSLKEALAIFRDYQEHQGLQDQLKNDGQGQDPQQNSTEQINSVMEQPAGDNSSSLQDDHPKNESNEHEIVDTDGRNRTVEQENVTLAFQIGGTEAKSNLTQLSMNTTSVINTVSNRNTSQTDRAGVVTSPRPLTVDTTPLELGQSDYQNKTDVDMSTTLLSNKSSTATASQYANVLEGDGVSRPSTSFVKASIESAPTELPPQFWVVNDKGDDNDSASKENDFYGDIPSTSGYEEGVAEKLTNLTTPKCDWMGSNNNNAFIELIDRLCGTLRPLPIIFKILLLLILGIMSVVVCWIVCICIRCRRRRRKGGEDKESLLEVGTGKEKKSLLQV</sequence>
<proteinExistence type="predicted"/>
<dbReference type="RefSeq" id="XP_011662336.2">
    <property type="nucleotide sequence ID" value="XM_011664034.2"/>
</dbReference>
<dbReference type="OMA" id="CWIVCIC"/>
<keyword evidence="5" id="KW-1185">Reference proteome</keyword>
<evidence type="ECO:0000256" key="3">
    <source>
        <dbReference type="SAM" id="SignalP"/>
    </source>
</evidence>
<evidence type="ECO:0000313" key="5">
    <source>
        <dbReference type="Proteomes" id="UP000007110"/>
    </source>
</evidence>
<feature type="compositionally biased region" description="Basic and acidic residues" evidence="1">
    <location>
        <begin position="218"/>
        <end position="240"/>
    </location>
</feature>
<evidence type="ECO:0000256" key="1">
    <source>
        <dbReference type="SAM" id="MobiDB-lite"/>
    </source>
</evidence>
<dbReference type="AlphaFoldDB" id="A0A7M7HFG1"/>
<reference evidence="4" key="2">
    <citation type="submission" date="2021-01" db="UniProtKB">
        <authorList>
            <consortium name="EnsemblMetazoa"/>
        </authorList>
    </citation>
    <scope>IDENTIFICATION</scope>
</reference>